<dbReference type="Proteomes" id="UP000587270">
    <property type="component" value="Unassembled WGS sequence"/>
</dbReference>
<accession>A0AAW9ZF22</accession>
<evidence type="ECO:0000256" key="1">
    <source>
        <dbReference type="SAM" id="Phobius"/>
    </source>
</evidence>
<comment type="caution">
    <text evidence="2">The sequence shown here is derived from an EMBL/GenBank/DDBJ whole genome shotgun (WGS) entry which is preliminary data.</text>
</comment>
<proteinExistence type="predicted"/>
<protein>
    <submittedName>
        <fullName evidence="2">Uncharacterized protein</fullName>
    </submittedName>
</protein>
<dbReference type="RefSeq" id="WP_170090645.1">
    <property type="nucleotide sequence ID" value="NZ_JABAFN010000008.1"/>
</dbReference>
<keyword evidence="1" id="KW-0812">Transmembrane</keyword>
<evidence type="ECO:0000313" key="3">
    <source>
        <dbReference type="Proteomes" id="UP000587270"/>
    </source>
</evidence>
<feature type="transmembrane region" description="Helical" evidence="1">
    <location>
        <begin position="45"/>
        <end position="68"/>
    </location>
</feature>
<organism evidence="2 3">
    <name type="scientific">Limosilactobacillus reuteri</name>
    <name type="common">Lactobacillus reuteri</name>
    <dbReference type="NCBI Taxonomy" id="1598"/>
    <lineage>
        <taxon>Bacteria</taxon>
        <taxon>Bacillati</taxon>
        <taxon>Bacillota</taxon>
        <taxon>Bacilli</taxon>
        <taxon>Lactobacillales</taxon>
        <taxon>Lactobacillaceae</taxon>
        <taxon>Limosilactobacillus</taxon>
    </lineage>
</organism>
<gene>
    <name evidence="2" type="ORF">HF865_03565</name>
</gene>
<dbReference type="EMBL" id="JABAFN010000008">
    <property type="protein sequence ID" value="NME21789.1"/>
    <property type="molecule type" value="Genomic_DNA"/>
</dbReference>
<feature type="transmembrane region" description="Helical" evidence="1">
    <location>
        <begin position="12"/>
        <end position="39"/>
    </location>
</feature>
<keyword evidence="1" id="KW-0472">Membrane</keyword>
<sequence>MNNNPNISVNFNLFNLAIVCSLILAVIKLCGLASISWLVVFLPMIAILAIDLVALLVFVVIALIVYLVHRSNKKGM</sequence>
<reference evidence="2 3" key="1">
    <citation type="submission" date="2020-04" db="EMBL/GenBank/DDBJ databases">
        <authorList>
            <person name="Hitch T.C.A."/>
            <person name="Wylensek D."/>
            <person name="Clavel T."/>
        </authorList>
    </citation>
    <scope>NUCLEOTIDE SEQUENCE [LARGE SCALE GENOMIC DNA]</scope>
    <source>
        <strain evidence="2 3">WCA-386-APC-4I</strain>
    </source>
</reference>
<evidence type="ECO:0000313" key="2">
    <source>
        <dbReference type="EMBL" id="NME21789.1"/>
    </source>
</evidence>
<name>A0AAW9ZF22_LIMRT</name>
<keyword evidence="1" id="KW-1133">Transmembrane helix</keyword>
<dbReference type="AlphaFoldDB" id="A0AAW9ZF22"/>